<sequence length="334" mass="36255">MSVEMRNRHEALGLTGEDLLAMYRVMLTARRVDERLWVLNRAGKIPFVISCQGHEGAQVGAAFALDRQKDYVLPYYRDVAVVLAFGQTPRDLLLAAYAKADDPNSGGRQMPNHFGSRKHRIVSGSSPVSTQIPHAAGIALAAKMRGDDVVAYVSFGEGSSNQGDFHEGLNFAAVHRLPVVFFCQNNGYAISVPASKELATPSVADRAAGYGIPGVVVDGSDVLGVYHAVKTAVERARRGDGPTLVEAMTVRLTPHSSDDDDRTYRSGEELEDARRRDPLPQLAEYLIASGVADEVLLRALDQEVRAEVDEATAYAEQARDPDPADVLRFVHGEA</sequence>
<evidence type="ECO:0000256" key="3">
    <source>
        <dbReference type="ARBA" id="ARBA00023052"/>
    </source>
</evidence>
<gene>
    <name evidence="7" type="ordered locus">Btus_1309</name>
</gene>
<dbReference type="SUPFAM" id="SSF52518">
    <property type="entry name" value="Thiamin diphosphate-binding fold (THDP-binding)"/>
    <property type="match status" value="1"/>
</dbReference>
<dbReference type="EC" id="1.2.4.4" evidence="4"/>
<dbReference type="Gene3D" id="3.40.50.970">
    <property type="match status" value="1"/>
</dbReference>
<comment type="cofactor">
    <cofactor evidence="1 4">
        <name>thiamine diphosphate</name>
        <dbReference type="ChEBI" id="CHEBI:58937"/>
    </cofactor>
</comment>
<feature type="region of interest" description="Disordered" evidence="5">
    <location>
        <begin position="104"/>
        <end position="128"/>
    </location>
</feature>
<organism evidence="7 8">
    <name type="scientific">Kyrpidia tusciae (strain DSM 2912 / NBRC 15312 / T2)</name>
    <name type="common">Bacillus tusciae</name>
    <dbReference type="NCBI Taxonomy" id="562970"/>
    <lineage>
        <taxon>Bacteria</taxon>
        <taxon>Bacillati</taxon>
        <taxon>Bacillota</taxon>
        <taxon>Bacilli</taxon>
        <taxon>Bacillales</taxon>
        <taxon>Alicyclobacillaceae</taxon>
        <taxon>Kyrpidia</taxon>
    </lineage>
</organism>
<comment type="similarity">
    <text evidence="4">Belongs to the BCKDHA family.</text>
</comment>
<dbReference type="InterPro" id="IPR001017">
    <property type="entry name" value="DH_E1"/>
</dbReference>
<evidence type="ECO:0000313" key="7">
    <source>
        <dbReference type="EMBL" id="ADG06032.1"/>
    </source>
</evidence>
<evidence type="ECO:0000256" key="2">
    <source>
        <dbReference type="ARBA" id="ARBA00023002"/>
    </source>
</evidence>
<dbReference type="InterPro" id="IPR050771">
    <property type="entry name" value="Alpha-ketoacid_DH_E1_comp"/>
</dbReference>
<protein>
    <recommendedName>
        <fullName evidence="4">2-oxoisovalerate dehydrogenase subunit alpha</fullName>
        <ecNumber evidence="4">1.2.4.4</ecNumber>
    </recommendedName>
    <alternativeName>
        <fullName evidence="4">Branched-chain alpha-keto acid dehydrogenase E1 component alpha chain</fullName>
    </alternativeName>
</protein>
<keyword evidence="8" id="KW-1185">Reference proteome</keyword>
<keyword evidence="3 4" id="KW-0786">Thiamine pyrophosphate</keyword>
<dbReference type="EMBL" id="CP002017">
    <property type="protein sequence ID" value="ADG06032.1"/>
    <property type="molecule type" value="Genomic_DNA"/>
</dbReference>
<dbReference type="PANTHER" id="PTHR43380">
    <property type="entry name" value="2-OXOISOVALERATE DEHYDROGENASE SUBUNIT ALPHA, MITOCHONDRIAL"/>
    <property type="match status" value="1"/>
</dbReference>
<evidence type="ECO:0000256" key="4">
    <source>
        <dbReference type="RuleBase" id="RU365014"/>
    </source>
</evidence>
<comment type="catalytic activity">
    <reaction evidence="4">
        <text>N(6)-[(R)-lipoyl]-L-lysyl-[protein] + 3-methyl-2-oxobutanoate + H(+) = N(6)-[(R)-S(8)-2-methylpropanoyldihydrolipoyl]-L-lysyl-[protein] + CO2</text>
        <dbReference type="Rhea" id="RHEA:13457"/>
        <dbReference type="Rhea" id="RHEA-COMP:10474"/>
        <dbReference type="Rhea" id="RHEA-COMP:10497"/>
        <dbReference type="ChEBI" id="CHEBI:11851"/>
        <dbReference type="ChEBI" id="CHEBI:15378"/>
        <dbReference type="ChEBI" id="CHEBI:16526"/>
        <dbReference type="ChEBI" id="CHEBI:83099"/>
        <dbReference type="ChEBI" id="CHEBI:83142"/>
        <dbReference type="EC" id="1.2.4.4"/>
    </reaction>
</comment>
<evidence type="ECO:0000256" key="5">
    <source>
        <dbReference type="SAM" id="MobiDB-lite"/>
    </source>
</evidence>
<reference evidence="7 8" key="1">
    <citation type="journal article" date="2011" name="Stand. Genomic Sci.">
        <title>Complete genome sequence of the thermophilic, hydrogen-oxidizing Bacillus tusciae type strain (T2) and reclassification in the new genus, Kyrpidia gen. nov. as Kyrpidia tusciae comb. nov. and emendation of the family Alicyclobacillaceae da Costa and Rainey, 2010.</title>
        <authorList>
            <person name="Klenk H.P."/>
            <person name="Lapidus A."/>
            <person name="Chertkov O."/>
            <person name="Copeland A."/>
            <person name="Del Rio T.G."/>
            <person name="Nolan M."/>
            <person name="Lucas S."/>
            <person name="Chen F."/>
            <person name="Tice H."/>
            <person name="Cheng J.F."/>
            <person name="Han C."/>
            <person name="Bruce D."/>
            <person name="Goodwin L."/>
            <person name="Pitluck S."/>
            <person name="Pati A."/>
            <person name="Ivanova N."/>
            <person name="Mavromatis K."/>
            <person name="Daum C."/>
            <person name="Chen A."/>
            <person name="Palaniappan K."/>
            <person name="Chang Y.J."/>
            <person name="Land M."/>
            <person name="Hauser L."/>
            <person name="Jeffries C.D."/>
            <person name="Detter J.C."/>
            <person name="Rohde M."/>
            <person name="Abt B."/>
            <person name="Pukall R."/>
            <person name="Goker M."/>
            <person name="Bristow J."/>
            <person name="Markowitz V."/>
            <person name="Hugenholtz P."/>
            <person name="Eisen J.A."/>
        </authorList>
    </citation>
    <scope>NUCLEOTIDE SEQUENCE [LARGE SCALE GENOMIC DNA]</scope>
    <source>
        <strain evidence="7 8">DSM 2912</strain>
    </source>
</reference>
<dbReference type="KEGG" id="bts:Btus_1309"/>
<accession>D5WXX3</accession>
<evidence type="ECO:0000259" key="6">
    <source>
        <dbReference type="Pfam" id="PF00676"/>
    </source>
</evidence>
<dbReference type="AlphaFoldDB" id="D5WXX3"/>
<comment type="function">
    <text evidence="4">The branched-chain alpha-keto dehydrogenase complex catalyzes the overall conversion of alpha-keto acids to acyl-CoA and CO(2). It contains multiple copies of three enzymatic components: branched-chain alpha-keto acid decarboxylase (E1), lipoamide acyltransferase (E2) and lipoamide dehydrogenase (E3).</text>
</comment>
<feature type="region of interest" description="Disordered" evidence="5">
    <location>
        <begin position="252"/>
        <end position="275"/>
    </location>
</feature>
<dbReference type="STRING" id="562970.Btus_1309"/>
<evidence type="ECO:0000256" key="1">
    <source>
        <dbReference type="ARBA" id="ARBA00001964"/>
    </source>
</evidence>
<feature type="domain" description="Dehydrogenase E1 component" evidence="6">
    <location>
        <begin position="23"/>
        <end position="323"/>
    </location>
</feature>
<dbReference type="FunFam" id="3.40.50.970:FF:000032">
    <property type="entry name" value="2-oxoisovalerate dehydrogenase subunit alpha"/>
    <property type="match status" value="1"/>
</dbReference>
<dbReference type="InterPro" id="IPR029061">
    <property type="entry name" value="THDP-binding"/>
</dbReference>
<dbReference type="Proteomes" id="UP000002368">
    <property type="component" value="Chromosome"/>
</dbReference>
<evidence type="ECO:0000313" key="8">
    <source>
        <dbReference type="Proteomes" id="UP000002368"/>
    </source>
</evidence>
<dbReference type="CDD" id="cd02000">
    <property type="entry name" value="TPP_E1_PDC_ADC_BCADC"/>
    <property type="match status" value="1"/>
</dbReference>
<dbReference type="PANTHER" id="PTHR43380:SF1">
    <property type="entry name" value="2-OXOISOVALERATE DEHYDROGENASE SUBUNIT ALPHA, MITOCHONDRIAL"/>
    <property type="match status" value="1"/>
</dbReference>
<keyword evidence="2 4" id="KW-0560">Oxidoreductase</keyword>
<dbReference type="HOGENOM" id="CLU_029393_1_0_9"/>
<feature type="compositionally biased region" description="Basic and acidic residues" evidence="5">
    <location>
        <begin position="262"/>
        <end position="275"/>
    </location>
</feature>
<dbReference type="GO" id="GO:0003863">
    <property type="term" value="F:branched-chain 2-oxo acid dehydrogenase activity"/>
    <property type="evidence" value="ECO:0007669"/>
    <property type="project" value="UniProtKB-EC"/>
</dbReference>
<dbReference type="Pfam" id="PF00676">
    <property type="entry name" value="E1_dh"/>
    <property type="match status" value="1"/>
</dbReference>
<dbReference type="GO" id="GO:0009083">
    <property type="term" value="P:branched-chain amino acid catabolic process"/>
    <property type="evidence" value="ECO:0007669"/>
    <property type="project" value="TreeGrafter"/>
</dbReference>
<name>D5WXX3_KYRT2</name>
<proteinExistence type="inferred from homology"/>
<dbReference type="eggNOG" id="COG1071">
    <property type="taxonomic scope" value="Bacteria"/>
</dbReference>